<proteinExistence type="predicted"/>
<feature type="non-terminal residue" evidence="2">
    <location>
        <position position="971"/>
    </location>
</feature>
<evidence type="ECO:0000313" key="3">
    <source>
        <dbReference type="Proteomes" id="UP001362999"/>
    </source>
</evidence>
<feature type="compositionally biased region" description="Low complexity" evidence="1">
    <location>
        <begin position="855"/>
        <end position="868"/>
    </location>
</feature>
<feature type="compositionally biased region" description="Polar residues" evidence="1">
    <location>
        <begin position="961"/>
        <end position="971"/>
    </location>
</feature>
<dbReference type="AlphaFoldDB" id="A0AAW0B222"/>
<feature type="compositionally biased region" description="Low complexity" evidence="1">
    <location>
        <begin position="471"/>
        <end position="484"/>
    </location>
</feature>
<accession>A0AAW0B222</accession>
<feature type="region of interest" description="Disordered" evidence="1">
    <location>
        <begin position="58"/>
        <end position="82"/>
    </location>
</feature>
<dbReference type="EMBL" id="JAWWNJ010000045">
    <property type="protein sequence ID" value="KAK7018899.1"/>
    <property type="molecule type" value="Genomic_DNA"/>
</dbReference>
<name>A0AAW0B222_9AGAR</name>
<feature type="compositionally biased region" description="Low complexity" evidence="1">
    <location>
        <begin position="605"/>
        <end position="618"/>
    </location>
</feature>
<feature type="region of interest" description="Disordered" evidence="1">
    <location>
        <begin position="847"/>
        <end position="868"/>
    </location>
</feature>
<evidence type="ECO:0000313" key="2">
    <source>
        <dbReference type="EMBL" id="KAK7018899.1"/>
    </source>
</evidence>
<organism evidence="2 3">
    <name type="scientific">Favolaschia claudopus</name>
    <dbReference type="NCBI Taxonomy" id="2862362"/>
    <lineage>
        <taxon>Eukaryota</taxon>
        <taxon>Fungi</taxon>
        <taxon>Dikarya</taxon>
        <taxon>Basidiomycota</taxon>
        <taxon>Agaricomycotina</taxon>
        <taxon>Agaricomycetes</taxon>
        <taxon>Agaricomycetidae</taxon>
        <taxon>Agaricales</taxon>
        <taxon>Marasmiineae</taxon>
        <taxon>Mycenaceae</taxon>
        <taxon>Favolaschia</taxon>
    </lineage>
</organism>
<keyword evidence="3" id="KW-1185">Reference proteome</keyword>
<protein>
    <submittedName>
        <fullName evidence="2">Uncharacterized protein</fullName>
    </submittedName>
</protein>
<evidence type="ECO:0000256" key="1">
    <source>
        <dbReference type="SAM" id="MobiDB-lite"/>
    </source>
</evidence>
<gene>
    <name evidence="2" type="ORF">R3P38DRAFT_3556510</name>
</gene>
<feature type="region of interest" description="Disordered" evidence="1">
    <location>
        <begin position="731"/>
        <end position="752"/>
    </location>
</feature>
<comment type="caution">
    <text evidence="2">The sequence shown here is derived from an EMBL/GenBank/DDBJ whole genome shotgun (WGS) entry which is preliminary data.</text>
</comment>
<feature type="region of interest" description="Disordered" evidence="1">
    <location>
        <begin position="195"/>
        <end position="216"/>
    </location>
</feature>
<reference evidence="2 3" key="1">
    <citation type="journal article" date="2024" name="J Genomics">
        <title>Draft genome sequencing and assembly of Favolaschia claudopus CIRM-BRFM 2984 isolated from oak limbs.</title>
        <authorList>
            <person name="Navarro D."/>
            <person name="Drula E."/>
            <person name="Chaduli D."/>
            <person name="Cazenave R."/>
            <person name="Ahrendt S."/>
            <person name="Wang J."/>
            <person name="Lipzen A."/>
            <person name="Daum C."/>
            <person name="Barry K."/>
            <person name="Grigoriev I.V."/>
            <person name="Favel A."/>
            <person name="Rosso M.N."/>
            <person name="Martin F."/>
        </authorList>
    </citation>
    <scope>NUCLEOTIDE SEQUENCE [LARGE SCALE GENOMIC DNA]</scope>
    <source>
        <strain evidence="2 3">CIRM-BRFM 2984</strain>
    </source>
</reference>
<feature type="region of interest" description="Disordered" evidence="1">
    <location>
        <begin position="329"/>
        <end position="350"/>
    </location>
</feature>
<feature type="region of interest" description="Disordered" evidence="1">
    <location>
        <begin position="463"/>
        <end position="484"/>
    </location>
</feature>
<feature type="compositionally biased region" description="Low complexity" evidence="1">
    <location>
        <begin position="69"/>
        <end position="82"/>
    </location>
</feature>
<sequence>MSPSQSISQHVYNTTTPRHTFVTDGKRCATRAPANLHLKPAIPPSPPATLLSLTPTSIRARPGHHHRPPCLSTPTPSPTTSPRLRIRTLNLYPAAMRCHSCRPWTISRPNNIIQVPRNQDVLSSRLFLSHLHSPMSPSQSISQHVYNTTTPRHTFVTDGKRCATRAPANLHLKPAIPPSPPATLLSLTPTSIRARPGHHHRPPCLSTPTPSPTTSPRLRIRTLNLYPAAMRCHSCRPWTISRPNNIIQVPRNQDVLSSRLFLSHLHSPMSPSQSISQHVYNTTTPRHTFVTDGKRCATRAPANLHLKPAIPPSPPATLLSLTPTSIRARPGHHHRPPCLSTPTPSPTTSPRLRIRTLNLYPAAMRCHSCRPWTISRPNNIIQVPRNQDVLSSRLFLSHLHSPMSPSQSISQHVYNTTTPRHTFVTDGKRCATRAPANLHLKPAIPPSPPATLLSLTPTSIRARPGHHHRPPCLSTPTPSPTTSPRLRIRTLNLYPAAMRCHSCRPWTISRPNNIIQVPRNQDVLSSRLFLSHLHSPMSPSQSISQHVYNTTTPRHTFVTDGKRCATRAPANLHLKPAIPPSPPATLLSLTPTSIRARPGHHHRPPCLSTPTPSPTTSPRLRIRTLNLYPAAMRCHSCRPWTISRPNNIIQVPRNQDVLSSRLFLSHLHSPMSPSQSISQHVYNTTTPRHTFVTDGKRCATRAPANLHLKPAIPPSPPATLLSLTPTSIRARPGHHHRPPCLSTPTPSPTTSPRLRIRTLNLYPAAMRCHSCRPWTISRPNNIIQVPRNQDVLSSRHVYNTTTPRHTFVTDGKRCATRAPANLHLKPAIPPSPPATLLSLTPTSIRARPGHHHRPPCLSTPTPSPTTSPRLRIRTLNLYPAAMRCHSCRPWTISRPNNIIQVPRNQDVLSSRVRAIPAQRVSCFQRGAAGPGANSKLTLHALSRFALGKDLSKPGTAARKGNQCSLTRSRRD</sequence>
<dbReference type="Proteomes" id="UP001362999">
    <property type="component" value="Unassembled WGS sequence"/>
</dbReference>
<feature type="compositionally biased region" description="Low complexity" evidence="1">
    <location>
        <begin position="739"/>
        <end position="752"/>
    </location>
</feature>
<feature type="region of interest" description="Disordered" evidence="1">
    <location>
        <begin position="952"/>
        <end position="971"/>
    </location>
</feature>
<feature type="compositionally biased region" description="Low complexity" evidence="1">
    <location>
        <begin position="203"/>
        <end position="216"/>
    </location>
</feature>
<feature type="region of interest" description="Disordered" evidence="1">
    <location>
        <begin position="597"/>
        <end position="618"/>
    </location>
</feature>
<feature type="compositionally biased region" description="Low complexity" evidence="1">
    <location>
        <begin position="337"/>
        <end position="350"/>
    </location>
</feature>